<evidence type="ECO:0000313" key="3">
    <source>
        <dbReference type="Proteomes" id="UP000501991"/>
    </source>
</evidence>
<dbReference type="PROSITE" id="PS51257">
    <property type="entry name" value="PROKAR_LIPOPROTEIN"/>
    <property type="match status" value="1"/>
</dbReference>
<evidence type="ECO:0000313" key="2">
    <source>
        <dbReference type="EMBL" id="QID19217.1"/>
    </source>
</evidence>
<dbReference type="KEGG" id="azq:G3580_17290"/>
<dbReference type="Proteomes" id="UP000501991">
    <property type="component" value="Chromosome"/>
</dbReference>
<protein>
    <recommendedName>
        <fullName evidence="4">Lipoprotein</fullName>
    </recommendedName>
</protein>
<dbReference type="EMBL" id="CP048836">
    <property type="protein sequence ID" value="QID19217.1"/>
    <property type="molecule type" value="Genomic_DNA"/>
</dbReference>
<sequence>MNRLTHSVLVLMSLALLAACGSKEDRTAPDVPFAPWGESYSAKPDFAQLEYDHPLSVADLYKITPKNLALLDQEQVDQIYARLSAGPIPDGPFEGDLFFPKGASGKSRLSEIAGGKLRGLLVDVGVKKLDLMGEILWKGKVFYRDQRLLRNRIEDLGPLKTLGLVEESDDNPLQKIEVNGHDQWLLFPARLYCGQSLLDSRRESIIIDYAFTDQLPGYRKMPDMMAGRDGFAIRDEIRMVRPGFYLGRAYLDRSFVVNFVLYNDAIAEAGKADFMKTGRVPEDCWGGSQLRKIITATSG</sequence>
<gene>
    <name evidence="2" type="ORF">G3580_17290</name>
</gene>
<proteinExistence type="predicted"/>
<evidence type="ECO:0008006" key="4">
    <source>
        <dbReference type="Google" id="ProtNLM"/>
    </source>
</evidence>
<dbReference type="AlphaFoldDB" id="A0A6C1B6X0"/>
<feature type="chain" id="PRO_5025420850" description="Lipoprotein" evidence="1">
    <location>
        <begin position="19"/>
        <end position="299"/>
    </location>
</feature>
<keyword evidence="1" id="KW-0732">Signal</keyword>
<organism evidence="2 3">
    <name type="scientific">Nitrogeniibacter mangrovi</name>
    <dbReference type="NCBI Taxonomy" id="2016596"/>
    <lineage>
        <taxon>Bacteria</taxon>
        <taxon>Pseudomonadati</taxon>
        <taxon>Pseudomonadota</taxon>
        <taxon>Betaproteobacteria</taxon>
        <taxon>Rhodocyclales</taxon>
        <taxon>Zoogloeaceae</taxon>
        <taxon>Nitrogeniibacter</taxon>
    </lineage>
</organism>
<feature type="signal peptide" evidence="1">
    <location>
        <begin position="1"/>
        <end position="18"/>
    </location>
</feature>
<keyword evidence="3" id="KW-1185">Reference proteome</keyword>
<name>A0A6C1B6X0_9RHOO</name>
<reference evidence="2 3" key="1">
    <citation type="submission" date="2020-02" db="EMBL/GenBank/DDBJ databases">
        <title>Nitrogenibacter mangrovi gen. nov., sp. nov. isolated from mangrove sediment, a denitrifying betaproteobacterium.</title>
        <authorList>
            <person name="Liao H."/>
            <person name="Tian Y."/>
        </authorList>
    </citation>
    <scope>NUCLEOTIDE SEQUENCE [LARGE SCALE GENOMIC DNA]</scope>
    <source>
        <strain evidence="2 3">M9-3-2</strain>
    </source>
</reference>
<evidence type="ECO:0000256" key="1">
    <source>
        <dbReference type="SAM" id="SignalP"/>
    </source>
</evidence>
<dbReference type="RefSeq" id="WP_173767600.1">
    <property type="nucleotide sequence ID" value="NZ_CP048836.1"/>
</dbReference>
<accession>A0A6C1B6X0</accession>